<evidence type="ECO:0000313" key="2">
    <source>
        <dbReference type="EMBL" id="GAA1702114.1"/>
    </source>
</evidence>
<gene>
    <name evidence="2" type="ORF">GCM10009745_56680</name>
</gene>
<keyword evidence="1" id="KW-0812">Transmembrane</keyword>
<feature type="transmembrane region" description="Helical" evidence="1">
    <location>
        <begin position="55"/>
        <end position="76"/>
    </location>
</feature>
<sequence>MNDRELDRLIARANPFGDDSVRHLPTDSAESELLEEILTTTEPATLLRPNRRRRIALGAAAAVAVAAAIAVVGAVLPKDSPVAPFVAPQSAYGAEVRAVAEANERILIDDPAWKISRVDEFTKESGAMTLANGDKTFEITWYPAKDYKSYYDDRFQGTAGHSEVEVLGQKGTLFRYANGGFDFAFMLPSKGPSFVETRADLGSEEAYRAILGKLKKVDVDTWLAAMPEEVVKPEKVRAAVDQMLKEVTVPKGFNAAPLYQETVIARYHLGARVTSAASCAWLDQWSAATKSGDKAKAAEAVKAMQGSKSWKILHDMNAEGDTPEMIWLLADEIAGKVKPEAKSGKPADGYQEALGCR</sequence>
<protein>
    <submittedName>
        <fullName evidence="2">Uncharacterized protein</fullName>
    </submittedName>
</protein>
<organism evidence="2 3">
    <name type="scientific">Kribbella yunnanensis</name>
    <dbReference type="NCBI Taxonomy" id="190194"/>
    <lineage>
        <taxon>Bacteria</taxon>
        <taxon>Bacillati</taxon>
        <taxon>Actinomycetota</taxon>
        <taxon>Actinomycetes</taxon>
        <taxon>Propionibacteriales</taxon>
        <taxon>Kribbellaceae</taxon>
        <taxon>Kribbella</taxon>
    </lineage>
</organism>
<evidence type="ECO:0000256" key="1">
    <source>
        <dbReference type="SAM" id="Phobius"/>
    </source>
</evidence>
<dbReference type="EMBL" id="BAAANF010000018">
    <property type="protein sequence ID" value="GAA1702114.1"/>
    <property type="molecule type" value="Genomic_DNA"/>
</dbReference>
<reference evidence="2 3" key="1">
    <citation type="journal article" date="2019" name="Int. J. Syst. Evol. Microbiol.">
        <title>The Global Catalogue of Microorganisms (GCM) 10K type strain sequencing project: providing services to taxonomists for standard genome sequencing and annotation.</title>
        <authorList>
            <consortium name="The Broad Institute Genomics Platform"/>
            <consortium name="The Broad Institute Genome Sequencing Center for Infectious Disease"/>
            <person name="Wu L."/>
            <person name="Ma J."/>
        </authorList>
    </citation>
    <scope>NUCLEOTIDE SEQUENCE [LARGE SCALE GENOMIC DNA]</scope>
    <source>
        <strain evidence="2 3">JCM 14307</strain>
    </source>
</reference>
<name>A0ABN2IBY6_9ACTN</name>
<dbReference type="RefSeq" id="WP_344158472.1">
    <property type="nucleotide sequence ID" value="NZ_BAAANF010000018.1"/>
</dbReference>
<proteinExistence type="predicted"/>
<accession>A0ABN2IBY6</accession>
<comment type="caution">
    <text evidence="2">The sequence shown here is derived from an EMBL/GenBank/DDBJ whole genome shotgun (WGS) entry which is preliminary data.</text>
</comment>
<evidence type="ECO:0000313" key="3">
    <source>
        <dbReference type="Proteomes" id="UP001500280"/>
    </source>
</evidence>
<keyword evidence="1" id="KW-1133">Transmembrane helix</keyword>
<keyword evidence="3" id="KW-1185">Reference proteome</keyword>
<keyword evidence="1" id="KW-0472">Membrane</keyword>
<dbReference type="Proteomes" id="UP001500280">
    <property type="component" value="Unassembled WGS sequence"/>
</dbReference>